<organism evidence="12 13">
    <name type="scientific">Solanum bulbocastanum</name>
    <name type="common">Wild potato</name>
    <dbReference type="NCBI Taxonomy" id="147425"/>
    <lineage>
        <taxon>Eukaryota</taxon>
        <taxon>Viridiplantae</taxon>
        <taxon>Streptophyta</taxon>
        <taxon>Embryophyta</taxon>
        <taxon>Tracheophyta</taxon>
        <taxon>Spermatophyta</taxon>
        <taxon>Magnoliopsida</taxon>
        <taxon>eudicotyledons</taxon>
        <taxon>Gunneridae</taxon>
        <taxon>Pentapetalae</taxon>
        <taxon>asterids</taxon>
        <taxon>lamiids</taxon>
        <taxon>Solanales</taxon>
        <taxon>Solanaceae</taxon>
        <taxon>Solanoideae</taxon>
        <taxon>Solaneae</taxon>
        <taxon>Solanum</taxon>
    </lineage>
</organism>
<evidence type="ECO:0000256" key="11">
    <source>
        <dbReference type="RuleBase" id="RU003843"/>
    </source>
</evidence>
<evidence type="ECO:0000256" key="8">
    <source>
        <dbReference type="ARBA" id="ARBA00022741"/>
    </source>
</evidence>
<sequence>MDCVLFNQPSVPRIFISSNVHHQSFGNSHNNIVGIGHYRKRLSSPNLNTWTCRAAETPFENGSLFETLSAEITPQTIDFFVSETEGDPDCPTEGYSSIGEALNALSQGKFVIVVDDESGEVEGNLVMAASFVSAEAIAFMVRHGSGIISVGMKEEDLERLNLPLMSPEKENDSSVPSFTITVDAKKGTSTGVSASDRAKTVLALSSPTSTPEDFIRPGHVFPLKYRNGGVLRRFGHTEASVDLVASAGLQPVSVLSAIVDKNDSSIASMHILKNLALEHKIPIVSITDLIRYRRKRRSS</sequence>
<dbReference type="SUPFAM" id="SSF55821">
    <property type="entry name" value="YrdC/RibB"/>
    <property type="match status" value="1"/>
</dbReference>
<dbReference type="GO" id="GO:0005829">
    <property type="term" value="C:cytosol"/>
    <property type="evidence" value="ECO:0007669"/>
    <property type="project" value="TreeGrafter"/>
</dbReference>
<proteinExistence type="inferred from homology"/>
<reference evidence="12 13" key="1">
    <citation type="submission" date="2024-02" db="EMBL/GenBank/DDBJ databases">
        <title>de novo genome assembly of Solanum bulbocastanum strain 11H21.</title>
        <authorList>
            <person name="Hosaka A.J."/>
        </authorList>
    </citation>
    <scope>NUCLEOTIDE SEQUENCE [LARGE SCALE GENOMIC DNA]</scope>
    <source>
        <tissue evidence="12">Young leaves</tissue>
    </source>
</reference>
<dbReference type="NCBIfam" id="TIGR00506">
    <property type="entry name" value="ribB"/>
    <property type="match status" value="1"/>
</dbReference>
<dbReference type="EMBL" id="JBANQN010000011">
    <property type="protein sequence ID" value="KAK6776884.1"/>
    <property type="molecule type" value="Genomic_DNA"/>
</dbReference>
<dbReference type="GO" id="GO:0046872">
    <property type="term" value="F:metal ion binding"/>
    <property type="evidence" value="ECO:0007669"/>
    <property type="project" value="UniProtKB-KW"/>
</dbReference>
<evidence type="ECO:0000313" key="13">
    <source>
        <dbReference type="Proteomes" id="UP001371456"/>
    </source>
</evidence>
<dbReference type="GO" id="GO:0008686">
    <property type="term" value="F:3,4-dihydroxy-2-butanone-4-phosphate synthase activity"/>
    <property type="evidence" value="ECO:0007669"/>
    <property type="project" value="UniProtKB-EC"/>
</dbReference>
<evidence type="ECO:0000256" key="2">
    <source>
        <dbReference type="ARBA" id="ARBA00005520"/>
    </source>
</evidence>
<evidence type="ECO:0000256" key="4">
    <source>
        <dbReference type="ARBA" id="ARBA00022528"/>
    </source>
</evidence>
<dbReference type="PANTHER" id="PTHR21327:SF29">
    <property type="entry name" value="GTP CYCLOHYDROLASE-2"/>
    <property type="match status" value="1"/>
</dbReference>
<evidence type="ECO:0000256" key="7">
    <source>
        <dbReference type="ARBA" id="ARBA00022723"/>
    </source>
</evidence>
<evidence type="ECO:0000313" key="12">
    <source>
        <dbReference type="EMBL" id="KAK6776884.1"/>
    </source>
</evidence>
<dbReference type="InterPro" id="IPR017945">
    <property type="entry name" value="DHBP_synth_RibB-like_a/b_dom"/>
</dbReference>
<gene>
    <name evidence="12" type="ORF">RDI58_027885</name>
</gene>
<keyword evidence="11" id="KW-0464">Manganese</keyword>
<dbReference type="GO" id="GO:0009507">
    <property type="term" value="C:chloroplast"/>
    <property type="evidence" value="ECO:0007669"/>
    <property type="project" value="UniProtKB-SubCell"/>
</dbReference>
<dbReference type="PANTHER" id="PTHR21327">
    <property type="entry name" value="GTP CYCLOHYDROLASE II-RELATED"/>
    <property type="match status" value="1"/>
</dbReference>
<dbReference type="EC" id="4.1.99.12" evidence="11"/>
<comment type="pathway">
    <text evidence="11">Cofactor biosynthesis; riboflavin biosynthesis; 2-hydroxy-3-oxobutyl phosphate from D-ribulose 5-phosphate: step 1/1.</text>
</comment>
<comment type="similarity">
    <text evidence="3">In the C-terminal section; belongs to the GTP cyclohydrolase II family.</text>
</comment>
<comment type="caution">
    <text evidence="12">The sequence shown here is derived from an EMBL/GenBank/DDBJ whole genome shotgun (WGS) entry which is preliminary data.</text>
</comment>
<comment type="subcellular location">
    <subcellularLocation>
        <location evidence="1">Plastid</location>
        <location evidence="1">Chloroplast</location>
    </subcellularLocation>
</comment>
<name>A0AAN8SZL1_SOLBU</name>
<dbReference type="InterPro" id="IPR000422">
    <property type="entry name" value="DHBP_synthase_RibB"/>
</dbReference>
<comment type="cofactor">
    <cofactor evidence="11">
        <name>Mg(2+)</name>
        <dbReference type="ChEBI" id="CHEBI:18420"/>
    </cofactor>
    <cofactor evidence="11">
        <name>Mn(2+)</name>
        <dbReference type="ChEBI" id="CHEBI:29035"/>
    </cofactor>
    <text evidence="11">Binds 2 divalent metal cations per subunit. Magnesium or manganese.</text>
</comment>
<comment type="subunit">
    <text evidence="11">Homodimer.</text>
</comment>
<dbReference type="Proteomes" id="UP001371456">
    <property type="component" value="Unassembled WGS sequence"/>
</dbReference>
<keyword evidence="10" id="KW-0342">GTP-binding</keyword>
<evidence type="ECO:0000256" key="10">
    <source>
        <dbReference type="ARBA" id="ARBA00023134"/>
    </source>
</evidence>
<evidence type="ECO:0000256" key="1">
    <source>
        <dbReference type="ARBA" id="ARBA00004229"/>
    </source>
</evidence>
<comment type="catalytic activity">
    <reaction evidence="11">
        <text>D-ribulose 5-phosphate = (2S)-2-hydroxy-3-oxobutyl phosphate + formate + H(+)</text>
        <dbReference type="Rhea" id="RHEA:18457"/>
        <dbReference type="ChEBI" id="CHEBI:15378"/>
        <dbReference type="ChEBI" id="CHEBI:15740"/>
        <dbReference type="ChEBI" id="CHEBI:58121"/>
        <dbReference type="ChEBI" id="CHEBI:58830"/>
        <dbReference type="EC" id="4.1.99.12"/>
    </reaction>
</comment>
<protein>
    <recommendedName>
        <fullName evidence="11">3,4-dihydroxy-2-butanone 4-phosphate synthase</fullName>
        <shortName evidence="11">DHBP synthase</shortName>
        <ecNumber evidence="11">4.1.99.12</ecNumber>
    </recommendedName>
</protein>
<keyword evidence="11" id="KW-0460">Magnesium</keyword>
<evidence type="ECO:0000256" key="6">
    <source>
        <dbReference type="ARBA" id="ARBA00022640"/>
    </source>
</evidence>
<keyword evidence="9" id="KW-0809">Transit peptide</keyword>
<dbReference type="AlphaFoldDB" id="A0AAN8SZL1"/>
<evidence type="ECO:0000256" key="3">
    <source>
        <dbReference type="ARBA" id="ARBA00008976"/>
    </source>
</evidence>
<evidence type="ECO:0000256" key="5">
    <source>
        <dbReference type="ARBA" id="ARBA00022619"/>
    </source>
</evidence>
<keyword evidence="4" id="KW-0150">Chloroplast</keyword>
<comment type="similarity">
    <text evidence="2">In the N-terminal section; belongs to the DHBP synthase family.</text>
</comment>
<comment type="similarity">
    <text evidence="11">Belongs to the DHBP synthase family.</text>
</comment>
<keyword evidence="5 11" id="KW-0686">Riboflavin biosynthesis</keyword>
<comment type="function">
    <text evidence="11">Catalyzes the conversion of D-ribulose 5-phosphate to formate and 3,4-dihydroxy-2-butanone 4-phosphate.</text>
</comment>
<keyword evidence="7 11" id="KW-0479">Metal-binding</keyword>
<dbReference type="Pfam" id="PF00926">
    <property type="entry name" value="DHBP_synthase"/>
    <property type="match status" value="1"/>
</dbReference>
<dbReference type="GO" id="GO:0009231">
    <property type="term" value="P:riboflavin biosynthetic process"/>
    <property type="evidence" value="ECO:0007669"/>
    <property type="project" value="UniProtKB-KW"/>
</dbReference>
<dbReference type="GO" id="GO:0005525">
    <property type="term" value="F:GTP binding"/>
    <property type="evidence" value="ECO:0007669"/>
    <property type="project" value="UniProtKB-KW"/>
</dbReference>
<evidence type="ECO:0000256" key="9">
    <source>
        <dbReference type="ARBA" id="ARBA00022946"/>
    </source>
</evidence>
<dbReference type="FunFam" id="3.90.870.10:FF:000005">
    <property type="entry name" value="Bifunctional riboflavin biosynthesis protein RIBA 1 chloroplastic"/>
    <property type="match status" value="1"/>
</dbReference>
<keyword evidence="11" id="KW-0456">Lyase</keyword>
<accession>A0AAN8SZL1</accession>
<keyword evidence="8" id="KW-0547">Nucleotide-binding</keyword>
<dbReference type="Gene3D" id="3.90.870.10">
    <property type="entry name" value="DHBP synthase"/>
    <property type="match status" value="1"/>
</dbReference>
<keyword evidence="6" id="KW-0934">Plastid</keyword>
<keyword evidence="13" id="KW-1185">Reference proteome</keyword>